<evidence type="ECO:0000256" key="5">
    <source>
        <dbReference type="SAM" id="SignalP"/>
    </source>
</evidence>
<comment type="subcellular location">
    <subcellularLocation>
        <location evidence="1">Cell envelope</location>
    </subcellularLocation>
</comment>
<feature type="compositionally biased region" description="Polar residues" evidence="4">
    <location>
        <begin position="1097"/>
        <end position="1108"/>
    </location>
</feature>
<feature type="domain" description="RCC1-like" evidence="6">
    <location>
        <begin position="612"/>
        <end position="868"/>
    </location>
</feature>
<keyword evidence="2" id="KW-0344">Guanine-nucleotide releasing factor</keyword>
<dbReference type="PROSITE" id="PS50012">
    <property type="entry name" value="RCC1_3"/>
    <property type="match status" value="13"/>
</dbReference>
<dbReference type="PRINTS" id="PR00633">
    <property type="entry name" value="RCCNDNSATION"/>
</dbReference>
<evidence type="ECO:0000313" key="8">
    <source>
        <dbReference type="Proteomes" id="UP001321766"/>
    </source>
</evidence>
<keyword evidence="3" id="KW-0677">Repeat</keyword>
<keyword evidence="5" id="KW-0732">Signal</keyword>
<evidence type="ECO:0000256" key="2">
    <source>
        <dbReference type="ARBA" id="ARBA00022658"/>
    </source>
</evidence>
<dbReference type="Pfam" id="PF13540">
    <property type="entry name" value="RCC1_2"/>
    <property type="match status" value="1"/>
</dbReference>
<dbReference type="SUPFAM" id="SSF50985">
    <property type="entry name" value="RCC1/BLIP-II"/>
    <property type="match status" value="3"/>
</dbReference>
<keyword evidence="8" id="KW-1185">Reference proteome</keyword>
<feature type="domain" description="RCC1-like" evidence="6">
    <location>
        <begin position="137"/>
        <end position="465"/>
    </location>
</feature>
<feature type="region of interest" description="Disordered" evidence="4">
    <location>
        <begin position="1086"/>
        <end position="1108"/>
    </location>
</feature>
<feature type="chain" id="PRO_5045784242" description="RCC1-like domain-containing protein" evidence="5">
    <location>
        <begin position="21"/>
        <end position="1108"/>
    </location>
</feature>
<gene>
    <name evidence="7" type="ORF">KIM372_00490</name>
</gene>
<evidence type="ECO:0000313" key="7">
    <source>
        <dbReference type="EMBL" id="BDR52142.1"/>
    </source>
</evidence>
<dbReference type="InterPro" id="IPR013378">
    <property type="entry name" value="InlB-like_B-rpt"/>
</dbReference>
<sequence length="1108" mass="115627">MRRFRTVSAILALISMSVLGGGSTSLITPPQAHASESTQFRLSPKTGPAAGGTAATITPYTIGGVKFTTVSSKYSHTLALGDDGNAYSWGENQYGQLGDGTTTQRLTPVRVQIPSGVKFTQISAGGSEDDNLDWRSGHHSLAIGTDGHIYSWGRNNRGQLGLGDTLNRSIPTKLELPTGVTRFTSIAASWYQSFAVADTGKVYAWGSQSRFPLGTGDSVDHLSPTLVVGIPNNVRITSISALCGFAMALGDNGVIYTWGDNYFGELGVGNTNSYTTAFAVNPPAGYRWTSISAGGYTASATASNGTTYMWGYLARGQRGDGTDSSNRLSPVPVTISMPAGVRVVSMSRGGWHTLVLGSDHKVYAWGDNWYGALGNSTLPSGMGVTGARTPTPVDVPAGVTFISITAGYWNSFAIGSDGNTYGWGMNASDSGGGLGGQLGDGSTTNRSTPVRVGGPITITRVTFGGIVTPGTVTPVSSIWTGNTPPHAPGDVDVIVSWTLNGVAQPDATLRFRYLDTFTVSFDLDTAPGSPPGSQRVLEGSKATWPVQPSWAGHGFVGWFLNNKPYTFNESVTSNITLTAHWESGITFTMDPNRGPNSGGTSVTITPHPKGSSVLFTQVSAGWYHTLAIGSDGDLYAWGRNDAGQIGDNSTTNRLQPTKVITPNGVKFLKISAGPSNSFALGSDNHWYAWGFNTSGQLGTGTTSNQLKPQAISMPAGVGAYTQVSPGRDHTLAIGDNGTTYAWGANNSGQLGDNTTSNKLSPVAVQTPAGVYQFTQVSAGSGHSIGIGDNGQAYSWGSNQYGQLGTPAINVGSTSTVPVQVQLPVGVSTFKQATATADWSLAISDTGRIYTWGYNGDYELGNGTTVNQSLPAEPTIPSGITFTSVTTNSNSALSIGSNGSIYAWGYNASGQLGTGNQTTPTRPIVVNPKPGTTFTKLLSGWKHAIGIASDGTIWTWGDNQYGQLGDKQGGSPGALSLTPVSAGMLYDINVTAVKFGTTPAQSGPTPNGTTGTWTVTSPRNDAGGPVPVVITWTLNGVAQTDYPIHDFTYPYIPLNLPAAGTIPLQRLGGGSLLAISIITAVSLTGHQLTRARKRRTGQHSPRPNHSNQN</sequence>
<dbReference type="PANTHER" id="PTHR45982">
    <property type="entry name" value="REGULATOR OF CHROMOSOME CONDENSATION"/>
    <property type="match status" value="1"/>
</dbReference>
<dbReference type="Pfam" id="PF09479">
    <property type="entry name" value="Flg_new"/>
    <property type="match status" value="1"/>
</dbReference>
<accession>A0ABM8B5N7</accession>
<dbReference type="InterPro" id="IPR042229">
    <property type="entry name" value="Listeria/Bacterioides_rpt_sf"/>
</dbReference>
<dbReference type="Proteomes" id="UP001321766">
    <property type="component" value="Chromosome"/>
</dbReference>
<feature type="signal peptide" evidence="5">
    <location>
        <begin position="1"/>
        <end position="20"/>
    </location>
</feature>
<dbReference type="Gene3D" id="2.60.40.4270">
    <property type="entry name" value="Listeria-Bacteroides repeat domain"/>
    <property type="match status" value="1"/>
</dbReference>
<dbReference type="InterPro" id="IPR009091">
    <property type="entry name" value="RCC1/BLIP-II"/>
</dbReference>
<evidence type="ECO:0000256" key="3">
    <source>
        <dbReference type="ARBA" id="ARBA00022737"/>
    </source>
</evidence>
<dbReference type="Pfam" id="PF25390">
    <property type="entry name" value="WD40_RLD"/>
    <property type="match status" value="2"/>
</dbReference>
<dbReference type="InterPro" id="IPR000408">
    <property type="entry name" value="Reg_chr_condens"/>
</dbReference>
<protein>
    <recommendedName>
        <fullName evidence="6">RCC1-like domain-containing protein</fullName>
    </recommendedName>
</protein>
<evidence type="ECO:0000259" key="6">
    <source>
        <dbReference type="Pfam" id="PF25390"/>
    </source>
</evidence>
<dbReference type="InterPro" id="IPR051553">
    <property type="entry name" value="Ran_GTPase-activating"/>
</dbReference>
<evidence type="ECO:0000256" key="1">
    <source>
        <dbReference type="ARBA" id="ARBA00004196"/>
    </source>
</evidence>
<evidence type="ECO:0000256" key="4">
    <source>
        <dbReference type="SAM" id="MobiDB-lite"/>
    </source>
</evidence>
<name>A0ABM8B5N7_9BIFI</name>
<dbReference type="PROSITE" id="PS00626">
    <property type="entry name" value="RCC1_2"/>
    <property type="match status" value="2"/>
</dbReference>
<dbReference type="Gene3D" id="2.130.10.30">
    <property type="entry name" value="Regulator of chromosome condensation 1/beta-lactamase-inhibitor protein II"/>
    <property type="match status" value="5"/>
</dbReference>
<dbReference type="PANTHER" id="PTHR45982:SF1">
    <property type="entry name" value="REGULATOR OF CHROMOSOME CONDENSATION"/>
    <property type="match status" value="1"/>
</dbReference>
<dbReference type="InterPro" id="IPR058923">
    <property type="entry name" value="RCC1-like_dom"/>
</dbReference>
<organism evidence="7 8">
    <name type="scientific">Bombiscardovia nodaiensis</name>
    <dbReference type="NCBI Taxonomy" id="2932181"/>
    <lineage>
        <taxon>Bacteria</taxon>
        <taxon>Bacillati</taxon>
        <taxon>Actinomycetota</taxon>
        <taxon>Actinomycetes</taxon>
        <taxon>Bifidobacteriales</taxon>
        <taxon>Bifidobacteriaceae</taxon>
        <taxon>Bombiscardovia</taxon>
    </lineage>
</organism>
<proteinExistence type="predicted"/>
<dbReference type="EMBL" id="AP026798">
    <property type="protein sequence ID" value="BDR52142.1"/>
    <property type="molecule type" value="Genomic_DNA"/>
</dbReference>
<reference evidence="7 8" key="1">
    <citation type="journal article" date="2023" name="Microbiol. Spectr.">
        <title>Symbiosis of Carpenter Bees with Uncharacterized Lactic Acid Bacteria Showing NAD Auxotrophy.</title>
        <authorList>
            <person name="Kawasaki S."/>
            <person name="Ozawa K."/>
            <person name="Mori T."/>
            <person name="Yamamoto A."/>
            <person name="Ito M."/>
            <person name="Ohkuma M."/>
            <person name="Sakamoto M."/>
            <person name="Matsutani M."/>
        </authorList>
    </citation>
    <scope>NUCLEOTIDE SEQUENCE [LARGE SCALE GENOMIC DNA]</scope>
    <source>
        <strain evidence="7 8">Kim37-2</strain>
    </source>
</reference>
<dbReference type="Pfam" id="PF00415">
    <property type="entry name" value="RCC1"/>
    <property type="match status" value="1"/>
</dbReference>